<proteinExistence type="predicted"/>
<protein>
    <submittedName>
        <fullName evidence="2">Dihydrofolate reductase</fullName>
    </submittedName>
</protein>
<dbReference type="InterPro" id="IPR002734">
    <property type="entry name" value="RibDG_C"/>
</dbReference>
<dbReference type="SUPFAM" id="SSF53597">
    <property type="entry name" value="Dihydrofolate reductase-like"/>
    <property type="match status" value="1"/>
</dbReference>
<sequence>MTTNRTVIANITLSLDGRIHGPGGEYDMGWIVPHAVSDAARDHMVKVTSGATTALLGRKNYQGFGGFWPAVAEDESADPRDRAFSRWLNTVEKVVFSTTLTEAPWQNSRIAAAGPTEVVKELRQQDGGDIVVLASTSVIQALLRAGELDRLSITLAPELVGDGPRLFADGLPATGWRPVSVTQAASGALCLLYDRVRDGD</sequence>
<reference evidence="2 3" key="1">
    <citation type="submission" date="2019-07" db="EMBL/GenBank/DDBJ databases">
        <title>Microbispora hainanensis DSM 45428.</title>
        <authorList>
            <person name="Thawai C."/>
        </authorList>
    </citation>
    <scope>NUCLEOTIDE SEQUENCE [LARGE SCALE GENOMIC DNA]</scope>
    <source>
        <strain evidence="2 3">DSM 45428</strain>
    </source>
</reference>
<comment type="caution">
    <text evidence="2">The sequence shown here is derived from an EMBL/GenBank/DDBJ whole genome shotgun (WGS) entry which is preliminary data.</text>
</comment>
<evidence type="ECO:0000313" key="2">
    <source>
        <dbReference type="EMBL" id="TQS19961.1"/>
    </source>
</evidence>
<dbReference type="RefSeq" id="WP_142620054.1">
    <property type="nucleotide sequence ID" value="NZ_VIRM01000020.1"/>
</dbReference>
<accession>A0A544YT68</accession>
<dbReference type="Proteomes" id="UP000316541">
    <property type="component" value="Unassembled WGS sequence"/>
</dbReference>
<dbReference type="EMBL" id="VIRM01000020">
    <property type="protein sequence ID" value="TQS19961.1"/>
    <property type="molecule type" value="Genomic_DNA"/>
</dbReference>
<dbReference type="GO" id="GO:0009231">
    <property type="term" value="P:riboflavin biosynthetic process"/>
    <property type="evidence" value="ECO:0007669"/>
    <property type="project" value="InterPro"/>
</dbReference>
<dbReference type="InterPro" id="IPR024072">
    <property type="entry name" value="DHFR-like_dom_sf"/>
</dbReference>
<gene>
    <name evidence="2" type="ORF">FLX08_18150</name>
</gene>
<dbReference type="GO" id="GO:0008703">
    <property type="term" value="F:5-amino-6-(5-phosphoribosylamino)uracil reductase activity"/>
    <property type="evidence" value="ECO:0007669"/>
    <property type="project" value="InterPro"/>
</dbReference>
<dbReference type="Pfam" id="PF01872">
    <property type="entry name" value="RibD_C"/>
    <property type="match status" value="1"/>
</dbReference>
<dbReference type="Gene3D" id="3.40.430.10">
    <property type="entry name" value="Dihydrofolate Reductase, subunit A"/>
    <property type="match status" value="1"/>
</dbReference>
<dbReference type="PANTHER" id="PTHR38011">
    <property type="entry name" value="DIHYDROFOLATE REDUCTASE FAMILY PROTEIN (AFU_ORTHOLOGUE AFUA_8G06820)"/>
    <property type="match status" value="1"/>
</dbReference>
<feature type="domain" description="Bacterial bifunctional deaminase-reductase C-terminal" evidence="1">
    <location>
        <begin position="5"/>
        <end position="187"/>
    </location>
</feature>
<dbReference type="AlphaFoldDB" id="A0A544YT68"/>
<organism evidence="2 3">
    <name type="scientific">Microbispora hainanensis</name>
    <dbReference type="NCBI Taxonomy" id="568844"/>
    <lineage>
        <taxon>Bacteria</taxon>
        <taxon>Bacillati</taxon>
        <taxon>Actinomycetota</taxon>
        <taxon>Actinomycetes</taxon>
        <taxon>Streptosporangiales</taxon>
        <taxon>Streptosporangiaceae</taxon>
        <taxon>Microbispora</taxon>
    </lineage>
</organism>
<dbReference type="PANTHER" id="PTHR38011:SF2">
    <property type="entry name" value="BIFUNCTIONAL DEAMINASE-REDUCTASE DOMAIN PROTEIN"/>
    <property type="match status" value="1"/>
</dbReference>
<name>A0A544YT68_9ACTN</name>
<dbReference type="InterPro" id="IPR050765">
    <property type="entry name" value="Riboflavin_Biosynth_HTPR"/>
</dbReference>
<evidence type="ECO:0000259" key="1">
    <source>
        <dbReference type="Pfam" id="PF01872"/>
    </source>
</evidence>
<evidence type="ECO:0000313" key="3">
    <source>
        <dbReference type="Proteomes" id="UP000316541"/>
    </source>
</evidence>